<accession>A0AAV9L154</accession>
<comment type="caution">
    <text evidence="2">The sequence shown here is derived from an EMBL/GenBank/DDBJ whole genome shotgun (WGS) entry which is preliminary data.</text>
</comment>
<keyword evidence="3" id="KW-1185">Reference proteome</keyword>
<name>A0AAV9L154_9SOLN</name>
<proteinExistence type="predicted"/>
<evidence type="ECO:0000313" key="3">
    <source>
        <dbReference type="Proteomes" id="UP001311915"/>
    </source>
</evidence>
<dbReference type="EMBL" id="JAWPEI010000008">
    <property type="protein sequence ID" value="KAK4717927.1"/>
    <property type="molecule type" value="Genomic_DNA"/>
</dbReference>
<dbReference type="Proteomes" id="UP001311915">
    <property type="component" value="Unassembled WGS sequence"/>
</dbReference>
<evidence type="ECO:0000256" key="1">
    <source>
        <dbReference type="SAM" id="MobiDB-lite"/>
    </source>
</evidence>
<sequence>MWESRSLHQIQPPCGPWSTRKNNPKKTKETRSDQYIPTNHRLTNQEADLYVKNAFAAMGKSSGENMIKEESRINHYWQWKKQKSMTFLHRWQ</sequence>
<reference evidence="2 3" key="1">
    <citation type="submission" date="2023-10" db="EMBL/GenBank/DDBJ databases">
        <title>Genome-Wide Identification Analysis in wild type Solanum Pinnatisectum Reveals Some Genes Defensing Phytophthora Infestans.</title>
        <authorList>
            <person name="Sun C."/>
        </authorList>
    </citation>
    <scope>NUCLEOTIDE SEQUENCE [LARGE SCALE GENOMIC DNA]</scope>
    <source>
        <strain evidence="2">LQN</strain>
        <tissue evidence="2">Leaf</tissue>
    </source>
</reference>
<dbReference type="AlphaFoldDB" id="A0AAV9L154"/>
<protein>
    <submittedName>
        <fullName evidence="2">Uncharacterized protein</fullName>
    </submittedName>
</protein>
<evidence type="ECO:0000313" key="2">
    <source>
        <dbReference type="EMBL" id="KAK4717927.1"/>
    </source>
</evidence>
<gene>
    <name evidence="2" type="ORF">R3W88_016265</name>
</gene>
<feature type="region of interest" description="Disordered" evidence="1">
    <location>
        <begin position="1"/>
        <end position="33"/>
    </location>
</feature>
<organism evidence="2 3">
    <name type="scientific">Solanum pinnatisectum</name>
    <name type="common">tansyleaf nightshade</name>
    <dbReference type="NCBI Taxonomy" id="50273"/>
    <lineage>
        <taxon>Eukaryota</taxon>
        <taxon>Viridiplantae</taxon>
        <taxon>Streptophyta</taxon>
        <taxon>Embryophyta</taxon>
        <taxon>Tracheophyta</taxon>
        <taxon>Spermatophyta</taxon>
        <taxon>Magnoliopsida</taxon>
        <taxon>eudicotyledons</taxon>
        <taxon>Gunneridae</taxon>
        <taxon>Pentapetalae</taxon>
        <taxon>asterids</taxon>
        <taxon>lamiids</taxon>
        <taxon>Solanales</taxon>
        <taxon>Solanaceae</taxon>
        <taxon>Solanoideae</taxon>
        <taxon>Solaneae</taxon>
        <taxon>Solanum</taxon>
    </lineage>
</organism>